<dbReference type="SUPFAM" id="SSF69593">
    <property type="entry name" value="Glycerol-3-phosphate (1)-acyltransferase"/>
    <property type="match status" value="1"/>
</dbReference>
<keyword evidence="3" id="KW-1185">Reference proteome</keyword>
<reference evidence="2 3" key="1">
    <citation type="submission" date="2022-01" db="EMBL/GenBank/DDBJ databases">
        <title>Octadecabacter sp. nov., isolated from a marine alga.</title>
        <authorList>
            <person name="Jin M.S."/>
            <person name="Kim H.M."/>
            <person name="Han D.M."/>
            <person name="Jung J.J."/>
            <person name="Jeon C.O."/>
        </authorList>
    </citation>
    <scope>NUCLEOTIDE SEQUENCE [LARGE SCALE GENOMIC DNA]</scope>
    <source>
        <strain evidence="2 3">G9-8</strain>
    </source>
</reference>
<dbReference type="GO" id="GO:0016746">
    <property type="term" value="F:acyltransferase activity"/>
    <property type="evidence" value="ECO:0007669"/>
    <property type="project" value="UniProtKB-KW"/>
</dbReference>
<dbReference type="SMART" id="SM00563">
    <property type="entry name" value="PlsC"/>
    <property type="match status" value="1"/>
</dbReference>
<keyword evidence="2" id="KW-0012">Acyltransferase</keyword>
<comment type="caution">
    <text evidence="2">The sequence shown here is derived from an EMBL/GenBank/DDBJ whole genome shotgun (WGS) entry which is preliminary data.</text>
</comment>
<dbReference type="InterPro" id="IPR002123">
    <property type="entry name" value="Plipid/glycerol_acylTrfase"/>
</dbReference>
<proteinExistence type="predicted"/>
<keyword evidence="2" id="KW-0808">Transferase</keyword>
<organism evidence="2 3">
    <name type="scientific">Octadecabacter dasysiphoniae</name>
    <dbReference type="NCBI Taxonomy" id="2909341"/>
    <lineage>
        <taxon>Bacteria</taxon>
        <taxon>Pseudomonadati</taxon>
        <taxon>Pseudomonadota</taxon>
        <taxon>Alphaproteobacteria</taxon>
        <taxon>Rhodobacterales</taxon>
        <taxon>Roseobacteraceae</taxon>
        <taxon>Octadecabacter</taxon>
    </lineage>
</organism>
<protein>
    <submittedName>
        <fullName evidence="2">1-acyl-sn-glycerol-3-phosphate acyltransferase</fullName>
    </submittedName>
</protein>
<name>A0ABS9CTS1_9RHOB</name>
<evidence type="ECO:0000313" key="2">
    <source>
        <dbReference type="EMBL" id="MCF2870635.1"/>
    </source>
</evidence>
<dbReference type="Proteomes" id="UP001200557">
    <property type="component" value="Unassembled WGS sequence"/>
</dbReference>
<sequence length="224" mass="25471">MMRFIDVTLGKWTRHLFFVLVRSYYALFYNVGASGKELLQQQPGTLILATHVSRHDGPLISAILYSTARVRPTVHYDEYHNWAQWFPMWVAGAVPMSSPKSWPEDRRGARKVETLGKIHTLLETGNSILLFPAGQVRRQPEEIVKPYLSGVHEILNAEPDTPVMLLRLGGLGQFQPAIYDLFWSFLGRTKGRRHVSLDLTPVVDLDPGMELEAFNAKLEQMLNS</sequence>
<dbReference type="RefSeq" id="WP_235224732.1">
    <property type="nucleotide sequence ID" value="NZ_JAKGAQ010000001.1"/>
</dbReference>
<dbReference type="EMBL" id="JAKGAQ010000001">
    <property type="protein sequence ID" value="MCF2870635.1"/>
    <property type="molecule type" value="Genomic_DNA"/>
</dbReference>
<evidence type="ECO:0000313" key="3">
    <source>
        <dbReference type="Proteomes" id="UP001200557"/>
    </source>
</evidence>
<gene>
    <name evidence="2" type="ORF">L0664_06120</name>
</gene>
<feature type="domain" description="Phospholipid/glycerol acyltransferase" evidence="1">
    <location>
        <begin position="45"/>
        <end position="171"/>
    </location>
</feature>
<evidence type="ECO:0000259" key="1">
    <source>
        <dbReference type="SMART" id="SM00563"/>
    </source>
</evidence>
<accession>A0ABS9CTS1</accession>
<dbReference type="Pfam" id="PF01553">
    <property type="entry name" value="Acyltransferase"/>
    <property type="match status" value="1"/>
</dbReference>